<dbReference type="OrthoDB" id="5877226at2759"/>
<feature type="signal peptide" evidence="2">
    <location>
        <begin position="1"/>
        <end position="21"/>
    </location>
</feature>
<evidence type="ECO:0000313" key="3">
    <source>
        <dbReference type="EMBL" id="CAD5219430.1"/>
    </source>
</evidence>
<dbReference type="EMBL" id="CAJFDH010000004">
    <property type="protein sequence ID" value="CAD5219430.1"/>
    <property type="molecule type" value="Genomic_DNA"/>
</dbReference>
<name>A0A811KW16_9BILA</name>
<feature type="compositionally biased region" description="Basic residues" evidence="1">
    <location>
        <begin position="308"/>
        <end position="328"/>
    </location>
</feature>
<accession>A0A811KW16</accession>
<protein>
    <submittedName>
        <fullName evidence="3">Uncharacterized protein</fullName>
    </submittedName>
</protein>
<gene>
    <name evidence="3" type="ORF">BOKJ2_LOCUS8440</name>
</gene>
<evidence type="ECO:0000256" key="1">
    <source>
        <dbReference type="SAM" id="MobiDB-lite"/>
    </source>
</evidence>
<feature type="chain" id="PRO_5036408405" evidence="2">
    <location>
        <begin position="22"/>
        <end position="558"/>
    </location>
</feature>
<keyword evidence="4" id="KW-1185">Reference proteome</keyword>
<keyword evidence="2" id="KW-0732">Signal</keyword>
<reference evidence="3" key="1">
    <citation type="submission" date="2020-09" db="EMBL/GenBank/DDBJ databases">
        <authorList>
            <person name="Kikuchi T."/>
        </authorList>
    </citation>
    <scope>NUCLEOTIDE SEQUENCE</scope>
    <source>
        <strain evidence="3">SH1</strain>
    </source>
</reference>
<organism evidence="3 4">
    <name type="scientific">Bursaphelenchus okinawaensis</name>
    <dbReference type="NCBI Taxonomy" id="465554"/>
    <lineage>
        <taxon>Eukaryota</taxon>
        <taxon>Metazoa</taxon>
        <taxon>Ecdysozoa</taxon>
        <taxon>Nematoda</taxon>
        <taxon>Chromadorea</taxon>
        <taxon>Rhabditida</taxon>
        <taxon>Tylenchina</taxon>
        <taxon>Tylenchomorpha</taxon>
        <taxon>Aphelenchoidea</taxon>
        <taxon>Aphelenchoididae</taxon>
        <taxon>Bursaphelenchus</taxon>
    </lineage>
</organism>
<dbReference type="EMBL" id="CAJFCW020000004">
    <property type="protein sequence ID" value="CAG9112519.1"/>
    <property type="molecule type" value="Genomic_DNA"/>
</dbReference>
<dbReference type="Proteomes" id="UP000614601">
    <property type="component" value="Unassembled WGS sequence"/>
</dbReference>
<comment type="caution">
    <text evidence="3">The sequence shown here is derived from an EMBL/GenBank/DDBJ whole genome shotgun (WGS) entry which is preliminary data.</text>
</comment>
<proteinExistence type="predicted"/>
<dbReference type="AlphaFoldDB" id="A0A811KW16"/>
<sequence length="558" mass="64404">MFPPAYTLTILVLTLLQFSFDKNFKSVCEKNLNNQTSDTSSCLNNQNRREIRQLTDSELEFFISKYNDYLVRNNTQQWNEDISELGVVQIFDELLGDRLLTPYWDYRIELNLSDPTWSSIWNDSKFADVSEAVDAQWLAEIINSDVQEDSNDFFDDPNIGLWKRRERALNVMRTVKGNDVFWHLLVLVSIEAGVDQQNLTITKSSCNSYEGLYWNNTHCVPYLRDGAYCKIKRECHSNLCLDNYCGNITITITSTTSTPITTTVISAVETTQNHILENVTNLAEVSQRHFPWLTTEFLAKELTPPKQMKNKFKAERKPKKHKKKKKKQKETSTVAPTEPAFNEQIPPTTLQTEPTISMVMPSDAVNETNAPIEPEKYSEDTLDALLVYMPKPKEPAGMIPWTNRMPFKMAYFSFTVIEGSLGKNRKLKEKGTKRAKGARIYVKGLEMPSGYKQITQGKQLRSGIGSLARTLHPDNNGPFVEFKMRVENRYGIACKQMCLDAHHRYRRCARKTIRISPYKRFGDPIPYYESEQRAIEGQFTGKGYYKKRKLTHILFKCE</sequence>
<dbReference type="Proteomes" id="UP000783686">
    <property type="component" value="Unassembled WGS sequence"/>
</dbReference>
<evidence type="ECO:0000256" key="2">
    <source>
        <dbReference type="SAM" id="SignalP"/>
    </source>
</evidence>
<feature type="region of interest" description="Disordered" evidence="1">
    <location>
        <begin position="304"/>
        <end position="347"/>
    </location>
</feature>
<evidence type="ECO:0000313" key="4">
    <source>
        <dbReference type="Proteomes" id="UP000614601"/>
    </source>
</evidence>